<feature type="compositionally biased region" description="Basic and acidic residues" evidence="1">
    <location>
        <begin position="201"/>
        <end position="210"/>
    </location>
</feature>
<evidence type="ECO:0000313" key="2">
    <source>
        <dbReference type="EMBL" id="QJA75379.1"/>
    </source>
</evidence>
<evidence type="ECO:0000256" key="1">
    <source>
        <dbReference type="SAM" id="MobiDB-lite"/>
    </source>
</evidence>
<sequence>MPEETKSQVSLEDLEKAASGLMETDTITDNEPVEPPDESSAEENLKESLEETITDEDVEETSVEDEPTDHIVRSKLGRRVSAIETKIDSFMDEMRSLIKKENPDEFHEDDIDPDEPLTLRQLEKLEEKKTRLSGQYNSDYNNQIRQLEMEEDETSHATIMDEFLKNHNIKRSSNGGNDAKLNYLNAQIAVLKRSQKTKLNPLEKNDEKKVKGLGTPSGSTSDGAKGSQIKLDPDTKDLIDYFRSTPGGETWTDEKIANIMKQEPKARFSRFKR</sequence>
<feature type="region of interest" description="Disordered" evidence="1">
    <location>
        <begin position="195"/>
        <end position="231"/>
    </location>
</feature>
<dbReference type="EMBL" id="MT142160">
    <property type="protein sequence ID" value="QJA75379.1"/>
    <property type="molecule type" value="Genomic_DNA"/>
</dbReference>
<accession>A0A6M3JZL5</accession>
<name>A0A6M3JZL5_9ZZZZ</name>
<feature type="region of interest" description="Disordered" evidence="1">
    <location>
        <begin position="1"/>
        <end position="67"/>
    </location>
</feature>
<gene>
    <name evidence="2" type="ORF">MM415A01796_0003</name>
</gene>
<reference evidence="2" key="1">
    <citation type="submission" date="2020-03" db="EMBL/GenBank/DDBJ databases">
        <title>The deep terrestrial virosphere.</title>
        <authorList>
            <person name="Holmfeldt K."/>
            <person name="Nilsson E."/>
            <person name="Simone D."/>
            <person name="Lopez-Fernandez M."/>
            <person name="Wu X."/>
            <person name="de Brujin I."/>
            <person name="Lundin D."/>
            <person name="Andersson A."/>
            <person name="Bertilsson S."/>
            <person name="Dopson M."/>
        </authorList>
    </citation>
    <scope>NUCLEOTIDE SEQUENCE</scope>
    <source>
        <strain evidence="2">MM415A01796</strain>
    </source>
</reference>
<dbReference type="AlphaFoldDB" id="A0A6M3JZL5"/>
<proteinExistence type="predicted"/>
<feature type="compositionally biased region" description="Acidic residues" evidence="1">
    <location>
        <begin position="50"/>
        <end position="67"/>
    </location>
</feature>
<protein>
    <submittedName>
        <fullName evidence="2">Uncharacterized protein</fullName>
    </submittedName>
</protein>
<feature type="compositionally biased region" description="Acidic residues" evidence="1">
    <location>
        <begin position="26"/>
        <end position="41"/>
    </location>
</feature>
<organism evidence="2">
    <name type="scientific">viral metagenome</name>
    <dbReference type="NCBI Taxonomy" id="1070528"/>
    <lineage>
        <taxon>unclassified sequences</taxon>
        <taxon>metagenomes</taxon>
        <taxon>organismal metagenomes</taxon>
    </lineage>
</organism>